<sequence>MRETWHLRACGRVVQAAFMGYSRSACRESIGLSGCWKCQRKTRLLKENQVKMVLVSGHNTEGANRS</sequence>
<dbReference type="Proteomes" id="UP000265520">
    <property type="component" value="Unassembled WGS sequence"/>
</dbReference>
<proteinExistence type="predicted"/>
<accession>A0A392NUC1</accession>
<keyword evidence="2" id="KW-1185">Reference proteome</keyword>
<dbReference type="EMBL" id="LXQA010052149">
    <property type="protein sequence ID" value="MCI03431.1"/>
    <property type="molecule type" value="Genomic_DNA"/>
</dbReference>
<dbReference type="AlphaFoldDB" id="A0A392NUC1"/>
<organism evidence="1 2">
    <name type="scientific">Trifolium medium</name>
    <dbReference type="NCBI Taxonomy" id="97028"/>
    <lineage>
        <taxon>Eukaryota</taxon>
        <taxon>Viridiplantae</taxon>
        <taxon>Streptophyta</taxon>
        <taxon>Embryophyta</taxon>
        <taxon>Tracheophyta</taxon>
        <taxon>Spermatophyta</taxon>
        <taxon>Magnoliopsida</taxon>
        <taxon>eudicotyledons</taxon>
        <taxon>Gunneridae</taxon>
        <taxon>Pentapetalae</taxon>
        <taxon>rosids</taxon>
        <taxon>fabids</taxon>
        <taxon>Fabales</taxon>
        <taxon>Fabaceae</taxon>
        <taxon>Papilionoideae</taxon>
        <taxon>50 kb inversion clade</taxon>
        <taxon>NPAAA clade</taxon>
        <taxon>Hologalegina</taxon>
        <taxon>IRL clade</taxon>
        <taxon>Trifolieae</taxon>
        <taxon>Trifolium</taxon>
    </lineage>
</organism>
<comment type="caution">
    <text evidence="1">The sequence shown here is derived from an EMBL/GenBank/DDBJ whole genome shotgun (WGS) entry which is preliminary data.</text>
</comment>
<evidence type="ECO:0000313" key="1">
    <source>
        <dbReference type="EMBL" id="MCI03431.1"/>
    </source>
</evidence>
<name>A0A392NUC1_9FABA</name>
<reference evidence="1 2" key="1">
    <citation type="journal article" date="2018" name="Front. Plant Sci.">
        <title>Red Clover (Trifolium pratense) and Zigzag Clover (T. medium) - A Picture of Genomic Similarities and Differences.</title>
        <authorList>
            <person name="Dluhosova J."/>
            <person name="Istvanek J."/>
            <person name="Nedelnik J."/>
            <person name="Repkova J."/>
        </authorList>
    </citation>
    <scope>NUCLEOTIDE SEQUENCE [LARGE SCALE GENOMIC DNA]</scope>
    <source>
        <strain evidence="2">cv. 10/8</strain>
        <tissue evidence="1">Leaf</tissue>
    </source>
</reference>
<evidence type="ECO:0000313" key="2">
    <source>
        <dbReference type="Proteomes" id="UP000265520"/>
    </source>
</evidence>
<protein>
    <submittedName>
        <fullName evidence="1">Uncharacterized protein</fullName>
    </submittedName>
</protein>